<dbReference type="Gramene" id="rna43141">
    <property type="protein sequence ID" value="RHN48427.1"/>
    <property type="gene ID" value="gene43141"/>
</dbReference>
<dbReference type="Gene3D" id="3.30.2410.10">
    <property type="entry name" value="Hect, E3 ligase catalytic domain"/>
    <property type="match status" value="1"/>
</dbReference>
<dbReference type="InterPro" id="IPR035983">
    <property type="entry name" value="Hect_E3_ubiquitin_ligase"/>
</dbReference>
<comment type="caution">
    <text evidence="5">The sequence shown here is derived from an EMBL/GenBank/DDBJ whole genome shotgun (WGS) entry which is preliminary data.</text>
</comment>
<dbReference type="GO" id="GO:0061630">
    <property type="term" value="F:ubiquitin protein ligase activity"/>
    <property type="evidence" value="ECO:0007669"/>
    <property type="project" value="InterPro"/>
</dbReference>
<keyword evidence="5" id="KW-0012">Acyltransferase</keyword>
<feature type="active site" description="Glycyl thioester intermediate" evidence="3">
    <location>
        <position position="152"/>
    </location>
</feature>
<proteinExistence type="predicted"/>
<dbReference type="PROSITE" id="PS50237">
    <property type="entry name" value="HECT"/>
    <property type="match status" value="1"/>
</dbReference>
<dbReference type="EC" id="2.3.2.-" evidence="5"/>
<keyword evidence="2 3" id="KW-0833">Ubl conjugation pathway</keyword>
<gene>
    <name evidence="5" type="ORF">MtrunA17_Chr7g0263651</name>
</gene>
<name>A0A396HBW7_MEDTR</name>
<keyword evidence="1 5" id="KW-0808">Transferase</keyword>
<dbReference type="SUPFAM" id="SSF56204">
    <property type="entry name" value="Hect, E3 ligase catalytic domain"/>
    <property type="match status" value="1"/>
</dbReference>
<dbReference type="InterPro" id="IPR000569">
    <property type="entry name" value="HECT_dom"/>
</dbReference>
<reference evidence="6" key="1">
    <citation type="journal article" date="2018" name="Nat. Plants">
        <title>Whole-genome landscape of Medicago truncatula symbiotic genes.</title>
        <authorList>
            <person name="Pecrix Y."/>
            <person name="Staton S.E."/>
            <person name="Sallet E."/>
            <person name="Lelandais-Briere C."/>
            <person name="Moreau S."/>
            <person name="Carrere S."/>
            <person name="Blein T."/>
            <person name="Jardinaud M.F."/>
            <person name="Latrasse D."/>
            <person name="Zouine M."/>
            <person name="Zahm M."/>
            <person name="Kreplak J."/>
            <person name="Mayjonade B."/>
            <person name="Satge C."/>
            <person name="Perez M."/>
            <person name="Cauet S."/>
            <person name="Marande W."/>
            <person name="Chantry-Darmon C."/>
            <person name="Lopez-Roques C."/>
            <person name="Bouchez O."/>
            <person name="Berard A."/>
            <person name="Debelle F."/>
            <person name="Munos S."/>
            <person name="Bendahmane A."/>
            <person name="Berges H."/>
            <person name="Niebel A."/>
            <person name="Buitink J."/>
            <person name="Frugier F."/>
            <person name="Benhamed M."/>
            <person name="Crespi M."/>
            <person name="Gouzy J."/>
            <person name="Gamas P."/>
        </authorList>
    </citation>
    <scope>NUCLEOTIDE SEQUENCE [LARGE SCALE GENOMIC DNA]</scope>
    <source>
        <strain evidence="6">cv. Jemalong A17</strain>
    </source>
</reference>
<dbReference type="SMART" id="SM00119">
    <property type="entry name" value="HECTc"/>
    <property type="match status" value="1"/>
</dbReference>
<evidence type="ECO:0000259" key="4">
    <source>
        <dbReference type="PROSITE" id="PS50237"/>
    </source>
</evidence>
<evidence type="ECO:0000256" key="3">
    <source>
        <dbReference type="PROSITE-ProRule" id="PRU00104"/>
    </source>
</evidence>
<evidence type="ECO:0000256" key="2">
    <source>
        <dbReference type="ARBA" id="ARBA00022786"/>
    </source>
</evidence>
<evidence type="ECO:0000256" key="1">
    <source>
        <dbReference type="ARBA" id="ARBA00022679"/>
    </source>
</evidence>
<sequence>MSNLEDYILLLKNATIGSGISCQLQAFRLGFNQVFPIEHLRVFSEEELELILCGEPNSWTFNDLLKHFKFDHGYTARSPPIMNVSMTIMLYSVLLEILQEFNNEERRAFVQFVTRSPRLPPGGLASLDPKLTVVQKISYNHTDTDLPSVMTCANYLKLPPYSSKERMKQKLLYAITEGRGCFLFS</sequence>
<dbReference type="EC" id="6.2.1.45" evidence="5"/>
<keyword evidence="5" id="KW-0436">Ligase</keyword>
<protein>
    <submittedName>
        <fullName evidence="5">Putative aminoacyltransferase, E1 ubiquitin-activating enzyme</fullName>
        <ecNumber evidence="5">2.3.2.-</ecNumber>
        <ecNumber evidence="5">6.2.1.45</ecNumber>
    </submittedName>
</protein>
<dbReference type="AlphaFoldDB" id="A0A396HBW7"/>
<dbReference type="PANTHER" id="PTHR45670:SF10">
    <property type="entry name" value="E3 UBIQUITIN-PROTEIN LIGASE UPL4"/>
    <property type="match status" value="1"/>
</dbReference>
<dbReference type="InterPro" id="IPR045322">
    <property type="entry name" value="HECTD1/TRIP12-like"/>
</dbReference>
<dbReference type="Pfam" id="PF00632">
    <property type="entry name" value="HECT"/>
    <property type="match status" value="1"/>
</dbReference>
<organism evidence="5 6">
    <name type="scientific">Medicago truncatula</name>
    <name type="common">Barrel medic</name>
    <name type="synonym">Medicago tribuloides</name>
    <dbReference type="NCBI Taxonomy" id="3880"/>
    <lineage>
        <taxon>Eukaryota</taxon>
        <taxon>Viridiplantae</taxon>
        <taxon>Streptophyta</taxon>
        <taxon>Embryophyta</taxon>
        <taxon>Tracheophyta</taxon>
        <taxon>Spermatophyta</taxon>
        <taxon>Magnoliopsida</taxon>
        <taxon>eudicotyledons</taxon>
        <taxon>Gunneridae</taxon>
        <taxon>Pentapetalae</taxon>
        <taxon>rosids</taxon>
        <taxon>fabids</taxon>
        <taxon>Fabales</taxon>
        <taxon>Fabaceae</taxon>
        <taxon>Papilionoideae</taxon>
        <taxon>50 kb inversion clade</taxon>
        <taxon>NPAAA clade</taxon>
        <taxon>Hologalegina</taxon>
        <taxon>IRL clade</taxon>
        <taxon>Trifolieae</taxon>
        <taxon>Medicago</taxon>
    </lineage>
</organism>
<dbReference type="GO" id="GO:0004839">
    <property type="term" value="F:ubiquitin activating enzyme activity"/>
    <property type="evidence" value="ECO:0007669"/>
    <property type="project" value="UniProtKB-EC"/>
</dbReference>
<dbReference type="EMBL" id="PSQE01000007">
    <property type="protein sequence ID" value="RHN48427.1"/>
    <property type="molecule type" value="Genomic_DNA"/>
</dbReference>
<evidence type="ECO:0000313" key="6">
    <source>
        <dbReference type="Proteomes" id="UP000265566"/>
    </source>
</evidence>
<accession>A0A396HBW7</accession>
<dbReference type="Proteomes" id="UP000265566">
    <property type="component" value="Chromosome 7"/>
</dbReference>
<evidence type="ECO:0000313" key="5">
    <source>
        <dbReference type="EMBL" id="RHN48427.1"/>
    </source>
</evidence>
<dbReference type="GO" id="GO:0006511">
    <property type="term" value="P:ubiquitin-dependent protein catabolic process"/>
    <property type="evidence" value="ECO:0007669"/>
    <property type="project" value="InterPro"/>
</dbReference>
<dbReference type="PANTHER" id="PTHR45670">
    <property type="entry name" value="E3 UBIQUITIN-PROTEIN LIGASE TRIP12"/>
    <property type="match status" value="1"/>
</dbReference>
<feature type="domain" description="HECT" evidence="4">
    <location>
        <begin position="1"/>
        <end position="185"/>
    </location>
</feature>